<accession>A0A4R8GZ12</accession>
<dbReference type="InterPro" id="IPR021279">
    <property type="entry name" value="DUF2721"/>
</dbReference>
<organism evidence="2 3">
    <name type="scientific">Orenia marismortui</name>
    <dbReference type="NCBI Taxonomy" id="46469"/>
    <lineage>
        <taxon>Bacteria</taxon>
        <taxon>Bacillati</taxon>
        <taxon>Bacillota</taxon>
        <taxon>Clostridia</taxon>
        <taxon>Halanaerobiales</taxon>
        <taxon>Halobacteroidaceae</taxon>
        <taxon>Orenia</taxon>
    </lineage>
</organism>
<dbReference type="AlphaFoldDB" id="A0A4R8GZ12"/>
<keyword evidence="3" id="KW-1185">Reference proteome</keyword>
<name>A0A4R8GZ12_9FIRM</name>
<keyword evidence="1" id="KW-0812">Transmembrane</keyword>
<evidence type="ECO:0000256" key="1">
    <source>
        <dbReference type="SAM" id="Phobius"/>
    </source>
</evidence>
<reference evidence="2 3" key="1">
    <citation type="submission" date="2019-03" db="EMBL/GenBank/DDBJ databases">
        <title>Subsurface microbial communities from deep shales in Ohio and West Virginia, USA.</title>
        <authorList>
            <person name="Wrighton K."/>
        </authorList>
    </citation>
    <scope>NUCLEOTIDE SEQUENCE [LARGE SCALE GENOMIC DNA]</scope>
    <source>
        <strain evidence="2 3">MSL 6dP</strain>
    </source>
</reference>
<sequence length="129" mass="14909">MGLNINIPAFLFSTISLLMSAYGSRFSKISKLIRDLSIELDNNNLEERIYLKNQILIFSKRVRYIKRLQLAAISSLFFSALSMFCLLFEKINFANITFIIALIFFLVSLLISLIEILYSIKALQINFKI</sequence>
<dbReference type="Pfam" id="PF11026">
    <property type="entry name" value="DUF2721"/>
    <property type="match status" value="1"/>
</dbReference>
<gene>
    <name evidence="2" type="ORF">C7959_11165</name>
</gene>
<dbReference type="EMBL" id="SOEG01000011">
    <property type="protein sequence ID" value="TDX51669.1"/>
    <property type="molecule type" value="Genomic_DNA"/>
</dbReference>
<evidence type="ECO:0000313" key="3">
    <source>
        <dbReference type="Proteomes" id="UP000295832"/>
    </source>
</evidence>
<feature type="transmembrane region" description="Helical" evidence="1">
    <location>
        <begin position="68"/>
        <end position="89"/>
    </location>
</feature>
<comment type="caution">
    <text evidence="2">The sequence shown here is derived from an EMBL/GenBank/DDBJ whole genome shotgun (WGS) entry which is preliminary data.</text>
</comment>
<proteinExistence type="predicted"/>
<feature type="transmembrane region" description="Helical" evidence="1">
    <location>
        <begin position="95"/>
        <end position="118"/>
    </location>
</feature>
<keyword evidence="1" id="KW-0472">Membrane</keyword>
<evidence type="ECO:0000313" key="2">
    <source>
        <dbReference type="EMBL" id="TDX51669.1"/>
    </source>
</evidence>
<keyword evidence="1" id="KW-1133">Transmembrane helix</keyword>
<dbReference type="STRING" id="926561.GCA_000379025_01294"/>
<dbReference type="RefSeq" id="WP_134116508.1">
    <property type="nucleotide sequence ID" value="NZ_SOEG01000011.1"/>
</dbReference>
<protein>
    <submittedName>
        <fullName evidence="2">Uncharacterized protein DUF2721</fullName>
    </submittedName>
</protein>
<feature type="transmembrane region" description="Helical" evidence="1">
    <location>
        <begin position="6"/>
        <end position="24"/>
    </location>
</feature>
<dbReference type="Proteomes" id="UP000295832">
    <property type="component" value="Unassembled WGS sequence"/>
</dbReference>